<feature type="compositionally biased region" description="Basic and acidic residues" evidence="1">
    <location>
        <begin position="32"/>
        <end position="44"/>
    </location>
</feature>
<feature type="compositionally biased region" description="Basic and acidic residues" evidence="1">
    <location>
        <begin position="1246"/>
        <end position="1293"/>
    </location>
</feature>
<feature type="region of interest" description="Disordered" evidence="1">
    <location>
        <begin position="717"/>
        <end position="764"/>
    </location>
</feature>
<feature type="compositionally biased region" description="Low complexity" evidence="1">
    <location>
        <begin position="2216"/>
        <end position="2228"/>
    </location>
</feature>
<protein>
    <submittedName>
        <fullName evidence="2">Uncharacterized protein</fullName>
    </submittedName>
</protein>
<feature type="region of interest" description="Disordered" evidence="1">
    <location>
        <begin position="1211"/>
        <end position="1352"/>
    </location>
</feature>
<keyword evidence="3" id="KW-1185">Reference proteome</keyword>
<feature type="compositionally biased region" description="Basic and acidic residues" evidence="1">
    <location>
        <begin position="1828"/>
        <end position="1839"/>
    </location>
</feature>
<dbReference type="Proteomes" id="UP000593567">
    <property type="component" value="Unassembled WGS sequence"/>
</dbReference>
<evidence type="ECO:0000313" key="2">
    <source>
        <dbReference type="EMBL" id="KAF6034550.1"/>
    </source>
</evidence>
<sequence>MGGCQGKSPSRRKRKRRKIKSATKARQQNLNRPRDDSFSEDSLKGEQQAARLDRRKRRISSTLKAANKESDNFSESDAVLSDDSLAEPVIKRSSSAQKQAEELFRLREEFMDAKFSVKKDLVVQTHPSWDYVWSSVYSQSTSSDKFMVTARPTNSNAKRGMCTQSRTDVWGSIHPSHLSDTGLRAIVVDEVHCQSSEEGLEFKGGLGSNPLGRSTVSIVSYEDSESLAKASTATSALLLGAQSDTCSANTNDLLADVTVVNSASSDLFTATKHVPAAIEEPASETYMDVDLLTAEKELDQLDGKDHTEADHFLSSHQPPVSTYHQTSRSLNIKDADSDDTDELLACRPINTAQELKANEILAHVTHQSPAVTCQLNNDTHDSPAVTCQLDTDTCDSPADSPLSIQQIAQLLVDEVLKKSVALVSATALASSVTEDVVVTEIYFSDSSSEKSYHELVGVSSKIFTPDGTALKDEPLYFDDPPFQGRSLSAQSETVQLNGSGVQVIAVPWDVGTAPLPKVYKTEVIEANICGIMNESNQDLSHHHHKDCLEKPLESHTTDGKIESCDTDLYSVDQPIPIAVLSQIVKEDSREFEQTGSSIQFYESKTEDEPADAMLKTSAESMCSESDETESESRSAGSYLLENNTEVKDLAESQVSQSYTISSIAEEKEPIVLKQKSHDKLGDSAIGSDLTEDVELNNQKLPQERSGSYAATREQLLLSDSGNGSDKADTPPPQSDSEFPTNPESGLAETGDEDTCDRTQSLRSSSLSSGESITFVFMTRSHSADEINADDTVSEDIDINEVFGRSSCDADSTLGSKADVQFVRYTSEPNLRSRSANEVSPRGCTSPRSLTLFADSVDINDSGGLTPHTPLNTHEPALPLAELVNEPLIVSASAAANSHPIKVTNQSEAVSQLAESLTQMNSSVGIHSTSPEPVDISEPCYEEPILAYQRTGGLVSRSDTEELAEEVTSLVEDTKYNLFESRTHGDPVSRTHGDPDLSEMQIADREEQSTDSSATSSEHMFTAESVAGAINNMLGQSQGVPQCLDDSSKAPQPAPIADSADVEPAADLKAPSSVDDSTYVLGDALNTDKSEDSGHTYTVKPTCVDAERDLLMAGEYGSGQSGVAERKVKSMESPKAKLLEESFTKQESFRSPVREDAVKCPPSPNLHQNQSSSKVEEWLNKQTPLHSVTAELPSLPTLPTFSDGSPTLLTLPGGLLSSPTSSGCLPVSKTSGEQAGNSEQVKSTHSLSDDATQRQSKNESERLSYDERDHGLFNTTERGDNTTERADTIPERGDNTTVRGDNATERDDNATERGDNTTERGDNATERADTIPERGDNTTVRGDNATERGDNITKNSNLDDLAVEEVVSQELAIETMSMDNRNIFDQPESVISIGVETEAIKTSNQGTDALNLTMLTKQTGTGSSDIATCTEPVTEHTNSHCKSHDQGTDTSGVEHLIIPRTLASTLLLSPPQTSPAVQTDRHIATQTDSPVELFPAKNELRGSIPALTKSSTKFSEYTQPLSRSRTWASQTDALDLIEPKKRMTAAGSLTFDMTTMTDIQDVASVPSSQSCLSFDMQTSTSDLIPDGTQITESLQTKDSKTRKQKLSTIGRGLSRKSSRSSIQDVLDMLPTATQTTSSLWGLQSLPLFDAAARPNEELVQAVSSTIDPTIACREIELDQIDRLIKRAEELRLAKLQMLSDQVSEANPLLPEMLISREYVKPNIPHSGGDSLPTSPDTLLVAADSQATFSPSVAAPLEAAYRPESACGVGGDLEGRDSRSSCTTVDSTADSLRPRSRSSRKAQIQELLNSVDATLAKYGVSVPTSKYDDIRSGTGYSRDRSGTSSAMSTTSSAVRDEQTDVDLDELDRLRKERLKITQILGRDNLPSRMWMELAEAQLNYAFGQTDTLLDALELPKHSDEGTTPKDKLTEDRSADPELLKLRTQQLEESKKKIEQRIELLEAKVAAQVEGTERRHSRWSSRAERVGSVSSVGSVDKGGADYKGDVDSWDTDGRGRTRSADVFRSGSRVGSVDMIADSHSVDRSRGIVGRGSVSVDRVDGPSQSSRRTPRVMSLAKARRQAEIEIFKIERERENSMIKSQAEKFDLDLGHSDTASVTSIKSGGTDCILYFMSLHITVYILFILSSLRIKVLLPLSADSCYVLVTPDLTTPRQHLRRLTDERKKVVSHTVKGDAGALYTRTPHLVLHDWTSVTYPNSRANKSTSNTISKTTSHAASTRYPVSTSRDDEAIEALRRQLERYVFNPPQYASCFAQVEVVNTPYCKHSVSQSSARYSTSIHSPASASHLRIKSSEEIERQIQDELDKLSTEFSRSPVSRLSGSRLSGSRLAGSYQLHDDSHDSE</sequence>
<name>A0A7J7K7D9_BUGNE</name>
<feature type="region of interest" description="Disordered" evidence="1">
    <location>
        <begin position="2325"/>
        <end position="2357"/>
    </location>
</feature>
<feature type="region of interest" description="Disordered" evidence="1">
    <location>
        <begin position="1828"/>
        <end position="1854"/>
    </location>
</feature>
<reference evidence="2" key="1">
    <citation type="submission" date="2020-06" db="EMBL/GenBank/DDBJ databases">
        <title>Draft genome of Bugula neritina, a colonial animal packing powerful symbionts and potential medicines.</title>
        <authorList>
            <person name="Rayko M."/>
        </authorList>
    </citation>
    <scope>NUCLEOTIDE SEQUENCE [LARGE SCALE GENOMIC DNA]</scope>
    <source>
        <strain evidence="2">Kwan_BN1</strain>
    </source>
</reference>
<feature type="compositionally biased region" description="Basic and acidic residues" evidence="1">
    <location>
        <begin position="1301"/>
        <end position="1335"/>
    </location>
</feature>
<feature type="region of interest" description="Disordered" evidence="1">
    <location>
        <begin position="616"/>
        <end position="637"/>
    </location>
</feature>
<accession>A0A7J7K7D9</accession>
<feature type="compositionally biased region" description="Basic residues" evidence="1">
    <location>
        <begin position="9"/>
        <end position="23"/>
    </location>
</feature>
<gene>
    <name evidence="2" type="ORF">EB796_007142</name>
</gene>
<feature type="region of interest" description="Disordered" evidence="1">
    <location>
        <begin position="1769"/>
        <end position="1799"/>
    </location>
</feature>
<feature type="compositionally biased region" description="Low complexity" evidence="1">
    <location>
        <begin position="1840"/>
        <end position="1851"/>
    </location>
</feature>
<feature type="region of interest" description="Disordered" evidence="1">
    <location>
        <begin position="2215"/>
        <end position="2239"/>
    </location>
</feature>
<feature type="compositionally biased region" description="Polar residues" evidence="1">
    <location>
        <begin position="1778"/>
        <end position="1788"/>
    </location>
</feature>
<dbReference type="EMBL" id="VXIV02001047">
    <property type="protein sequence ID" value="KAF6034550.1"/>
    <property type="molecule type" value="Genomic_DNA"/>
</dbReference>
<organism evidence="2 3">
    <name type="scientific">Bugula neritina</name>
    <name type="common">Brown bryozoan</name>
    <name type="synonym">Sertularia neritina</name>
    <dbReference type="NCBI Taxonomy" id="10212"/>
    <lineage>
        <taxon>Eukaryota</taxon>
        <taxon>Metazoa</taxon>
        <taxon>Spiralia</taxon>
        <taxon>Lophotrochozoa</taxon>
        <taxon>Bryozoa</taxon>
        <taxon>Gymnolaemata</taxon>
        <taxon>Cheilostomatida</taxon>
        <taxon>Flustrina</taxon>
        <taxon>Buguloidea</taxon>
        <taxon>Bugulidae</taxon>
        <taxon>Bugula</taxon>
    </lineage>
</organism>
<feature type="region of interest" description="Disordered" evidence="1">
    <location>
        <begin position="1914"/>
        <end position="1933"/>
    </location>
</feature>
<feature type="region of interest" description="Disordered" evidence="1">
    <location>
        <begin position="1036"/>
        <end position="1062"/>
    </location>
</feature>
<feature type="compositionally biased region" description="Low complexity" evidence="1">
    <location>
        <begin position="2326"/>
        <end position="2346"/>
    </location>
</feature>
<feature type="region of interest" description="Disordered" evidence="1">
    <location>
        <begin position="1140"/>
        <end position="1176"/>
    </location>
</feature>
<comment type="caution">
    <text evidence="2">The sequence shown here is derived from an EMBL/GenBank/DDBJ whole genome shotgun (WGS) entry which is preliminary data.</text>
</comment>
<feature type="compositionally biased region" description="Polar residues" evidence="1">
    <location>
        <begin position="1227"/>
        <end position="1245"/>
    </location>
</feature>
<feature type="compositionally biased region" description="Polar residues" evidence="1">
    <location>
        <begin position="2229"/>
        <end position="2239"/>
    </location>
</feature>
<feature type="compositionally biased region" description="Basic and acidic residues" evidence="1">
    <location>
        <begin position="1140"/>
        <end position="1157"/>
    </location>
</feature>
<feature type="region of interest" description="Disordered" evidence="1">
    <location>
        <begin position="1"/>
        <end position="57"/>
    </location>
</feature>
<proteinExistence type="predicted"/>
<evidence type="ECO:0000313" key="3">
    <source>
        <dbReference type="Proteomes" id="UP000593567"/>
    </source>
</evidence>
<dbReference type="OrthoDB" id="6163253at2759"/>
<feature type="compositionally biased region" description="Low complexity" evidence="1">
    <location>
        <begin position="1211"/>
        <end position="1222"/>
    </location>
</feature>
<feature type="compositionally biased region" description="Polar residues" evidence="1">
    <location>
        <begin position="734"/>
        <end position="743"/>
    </location>
</feature>
<evidence type="ECO:0000256" key="1">
    <source>
        <dbReference type="SAM" id="MobiDB-lite"/>
    </source>
</evidence>